<dbReference type="Gene3D" id="3.40.630.30">
    <property type="match status" value="2"/>
</dbReference>
<evidence type="ECO:0000313" key="2">
    <source>
        <dbReference type="Proteomes" id="UP001154322"/>
    </source>
</evidence>
<proteinExistence type="predicted"/>
<keyword evidence="2" id="KW-1185">Reference proteome</keyword>
<dbReference type="SUPFAM" id="SSF55729">
    <property type="entry name" value="Acyl-CoA N-acyltransferases (Nat)"/>
    <property type="match status" value="1"/>
</dbReference>
<accession>A0ABM9FXR6</accession>
<protein>
    <submittedName>
        <fullName evidence="1">GNAT family N-acetyltransferase</fullName>
    </submittedName>
</protein>
<dbReference type="Proteomes" id="UP001154322">
    <property type="component" value="Unassembled WGS sequence"/>
</dbReference>
<comment type="caution">
    <text evidence="1">The sequence shown here is derived from an EMBL/GenBank/DDBJ whole genome shotgun (WGS) entry which is preliminary data.</text>
</comment>
<dbReference type="Pfam" id="PF13527">
    <property type="entry name" value="Acetyltransf_9"/>
    <property type="match status" value="1"/>
</dbReference>
<organism evidence="1 2">
    <name type="scientific">Paenibacillus melissococcoides</name>
    <dbReference type="NCBI Taxonomy" id="2912268"/>
    <lineage>
        <taxon>Bacteria</taxon>
        <taxon>Bacillati</taxon>
        <taxon>Bacillota</taxon>
        <taxon>Bacilli</taxon>
        <taxon>Bacillales</taxon>
        <taxon>Paenibacillaceae</taxon>
        <taxon>Paenibacillus</taxon>
    </lineage>
</organism>
<dbReference type="InterPro" id="IPR016181">
    <property type="entry name" value="Acyl_CoA_acyltransferase"/>
</dbReference>
<dbReference type="PANTHER" id="PTHR37817:SF1">
    <property type="entry name" value="N-ACETYLTRANSFERASE EIS"/>
    <property type="match status" value="1"/>
</dbReference>
<gene>
    <name evidence="1" type="ORF">WJ0W_001259</name>
</gene>
<reference evidence="1" key="1">
    <citation type="submission" date="2022-06" db="EMBL/GenBank/DDBJ databases">
        <authorList>
            <person name="Dietemann V."/>
            <person name="Ory F."/>
            <person name="Dainat B."/>
            <person name="Oberhansli S."/>
        </authorList>
    </citation>
    <scope>NUCLEOTIDE SEQUENCE</scope>
    <source>
        <strain evidence="1">Ena-SAMPLE-TAB-26-04-2022-14:26:32:270-5432</strain>
    </source>
</reference>
<name>A0ABM9FXR6_9BACL</name>
<evidence type="ECO:0000313" key="1">
    <source>
        <dbReference type="EMBL" id="CAH8244020.1"/>
    </source>
</evidence>
<dbReference type="EMBL" id="CALYLO010000001">
    <property type="protein sequence ID" value="CAH8244020.1"/>
    <property type="molecule type" value="Genomic_DNA"/>
</dbReference>
<dbReference type="PANTHER" id="PTHR37817">
    <property type="entry name" value="N-ACETYLTRANSFERASE EIS"/>
    <property type="match status" value="1"/>
</dbReference>
<dbReference type="RefSeq" id="WP_390955133.1">
    <property type="nucleotide sequence ID" value="NZ_CALYLO010000001.1"/>
</dbReference>
<sequence>MLTHLLAVMKEDGQTVSMLHPFSVSFYRKYGWGLITDYCRSAYAKSDLVPLQPAPNGIIRRYTKANHSAELEQVYDQFARRHAGMLKRTADRWLQAVYGNMFAAVYYDEGKKPQGYMLDEVKESRIKVKEFVPLNGKPASGCGTSSASMIRWWSRWICGPLRTSR</sequence>
<dbReference type="InterPro" id="IPR051554">
    <property type="entry name" value="Acetyltransferase_Eis"/>
</dbReference>